<dbReference type="PANTHER" id="PTHR23034:SF2">
    <property type="entry name" value="GLUTAMATE-RICH PROTEIN 3"/>
    <property type="match status" value="1"/>
</dbReference>
<feature type="region of interest" description="Disordered" evidence="1">
    <location>
        <begin position="373"/>
        <end position="617"/>
    </location>
</feature>
<feature type="compositionally biased region" description="Acidic residues" evidence="1">
    <location>
        <begin position="542"/>
        <end position="552"/>
    </location>
</feature>
<dbReference type="InterPro" id="IPR027962">
    <property type="entry name" value="ERICH3"/>
</dbReference>
<reference evidence="3" key="2">
    <citation type="submission" date="2025-08" db="UniProtKB">
        <authorList>
            <consortium name="Ensembl"/>
        </authorList>
    </citation>
    <scope>IDENTIFICATION</scope>
</reference>
<feature type="compositionally biased region" description="Basic and acidic residues" evidence="1">
    <location>
        <begin position="558"/>
        <end position="610"/>
    </location>
</feature>
<evidence type="ECO:0000313" key="3">
    <source>
        <dbReference type="Ensembl" id="ENSGACP00000027855.1"/>
    </source>
</evidence>
<evidence type="ECO:0000259" key="2">
    <source>
        <dbReference type="Pfam" id="PF15257"/>
    </source>
</evidence>
<accession>A0AAQ4NMR0</accession>
<feature type="compositionally biased region" description="Basic and acidic residues" evidence="1">
    <location>
        <begin position="162"/>
        <end position="175"/>
    </location>
</feature>
<dbReference type="AlphaFoldDB" id="A0AAQ4NMR0"/>
<feature type="compositionally biased region" description="Basic and acidic residues" evidence="1">
    <location>
        <begin position="514"/>
        <end position="536"/>
    </location>
</feature>
<dbReference type="Ensembl" id="ENSGACT00000041552.1">
    <property type="protein sequence ID" value="ENSGACP00000027855.1"/>
    <property type="gene ID" value="ENSGACG00000030654.1"/>
</dbReference>
<reference evidence="3" key="3">
    <citation type="submission" date="2025-09" db="UniProtKB">
        <authorList>
            <consortium name="Ensembl"/>
        </authorList>
    </citation>
    <scope>IDENTIFICATION</scope>
</reference>
<feature type="compositionally biased region" description="Basic and acidic residues" evidence="1">
    <location>
        <begin position="106"/>
        <end position="115"/>
    </location>
</feature>
<organism evidence="3 4">
    <name type="scientific">Gasterosteus aculeatus aculeatus</name>
    <name type="common">three-spined stickleback</name>
    <dbReference type="NCBI Taxonomy" id="481459"/>
    <lineage>
        <taxon>Eukaryota</taxon>
        <taxon>Metazoa</taxon>
        <taxon>Chordata</taxon>
        <taxon>Craniata</taxon>
        <taxon>Vertebrata</taxon>
        <taxon>Euteleostomi</taxon>
        <taxon>Actinopterygii</taxon>
        <taxon>Neopterygii</taxon>
        <taxon>Teleostei</taxon>
        <taxon>Neoteleostei</taxon>
        <taxon>Acanthomorphata</taxon>
        <taxon>Eupercaria</taxon>
        <taxon>Perciformes</taxon>
        <taxon>Cottioidei</taxon>
        <taxon>Gasterosteales</taxon>
        <taxon>Gasterosteidae</taxon>
        <taxon>Gasterosteus</taxon>
    </lineage>
</organism>
<feature type="domain" description="DUF4590" evidence="2">
    <location>
        <begin position="267"/>
        <end position="379"/>
    </location>
</feature>
<evidence type="ECO:0000256" key="1">
    <source>
        <dbReference type="SAM" id="MobiDB-lite"/>
    </source>
</evidence>
<feature type="compositionally biased region" description="Acidic residues" evidence="1">
    <location>
        <begin position="444"/>
        <end position="456"/>
    </location>
</feature>
<protein>
    <recommendedName>
        <fullName evidence="2">DUF4590 domain-containing protein</fullName>
    </recommendedName>
</protein>
<dbReference type="Proteomes" id="UP000007635">
    <property type="component" value="Chromosome VIII"/>
</dbReference>
<dbReference type="Pfam" id="PF15257">
    <property type="entry name" value="DUF4590"/>
    <property type="match status" value="1"/>
</dbReference>
<evidence type="ECO:0000313" key="4">
    <source>
        <dbReference type="Proteomes" id="UP000007635"/>
    </source>
</evidence>
<reference evidence="3 4" key="1">
    <citation type="journal article" date="2021" name="G3 (Bethesda)">
        <title>Improved contiguity of the threespine stickleback genome using long-read sequencing.</title>
        <authorList>
            <person name="Nath S."/>
            <person name="Shaw D.E."/>
            <person name="White M.A."/>
        </authorList>
    </citation>
    <scope>NUCLEOTIDE SEQUENCE [LARGE SCALE GENOMIC DNA]</scope>
    <source>
        <strain evidence="3 4">Lake Benthic</strain>
    </source>
</reference>
<keyword evidence="4" id="KW-1185">Reference proteome</keyword>
<feature type="region of interest" description="Disordered" evidence="1">
    <location>
        <begin position="205"/>
        <end position="247"/>
    </location>
</feature>
<feature type="compositionally biased region" description="Basic and acidic residues" evidence="1">
    <location>
        <begin position="412"/>
        <end position="443"/>
    </location>
</feature>
<feature type="compositionally biased region" description="Basic and acidic residues" evidence="1">
    <location>
        <begin position="373"/>
        <end position="390"/>
    </location>
</feature>
<dbReference type="InterPro" id="IPR048257">
    <property type="entry name" value="DUF4590"/>
</dbReference>
<proteinExistence type="predicted"/>
<feature type="region of interest" description="Disordered" evidence="1">
    <location>
        <begin position="86"/>
        <end position="183"/>
    </location>
</feature>
<feature type="compositionally biased region" description="Low complexity" evidence="1">
    <location>
        <begin position="148"/>
        <end position="161"/>
    </location>
</feature>
<feature type="compositionally biased region" description="Acidic residues" evidence="1">
    <location>
        <begin position="479"/>
        <end position="492"/>
    </location>
</feature>
<name>A0AAQ4NMR0_GASAC</name>
<dbReference type="PANTHER" id="PTHR23034">
    <property type="entry name" value="GLUTAMATE-RICH PROTEIN 3"/>
    <property type="match status" value="1"/>
</dbReference>
<sequence length="617" mass="67972">MSHLNTGLISAYNSLTDRHLAGYFSNTRIRRHLQRAGLITRSGRIVPDKEYRHTLIQRAHQRHVRECLAQAIFHKVERPKRYEEDAIRILSPRPPTGAKCTPKQHSGPEGEHSESSESPGSSRPNTAPGKMQRPVRLKPIRSNSTAASLRRGSPGRLLRSSNENDRPPNRTMDKASRRRLTTAEVSHGVSPYCLPVINNFVTPVPPATKRKERGAKVTASGALRGRRLRPTTASSGPDLTEDPPVLRSSVHQSKVRVDMIYFGKTVHLSHDLSDMRDEIKVFQQHCGGENLCVFRGRLSEGETFQFISRRHRGFPFSLTFFLSGLQVERLSSCCEFKHRKGPRLGGRHGHFGFRSVEGASPCYKCIIAMGLDKKPTPPPRRVKEDNKGGEESASSLGDAPRTETETAGGDEAAAHPEREERRSRAAETRAGEGTDAGEDKVRDDYEEDFEADDEGPPGDVEAKENKPSSPAGETGTQADEGDASETEDEERDEDMKSNSGSSSSESDREESDAEATKDRGEDERADGPREVHREDIVVPPGEMEDGPDGDEDSGARGSGRDSSGEEVHDTSDPAGSGDERGDYDTSGGRRGEETVDEEKREERERGENKKHNSGAST</sequence>
<dbReference type="GeneTree" id="ENSGT00530000064485"/>